<organism evidence="1 2">
    <name type="scientific">Pyricularia grisea</name>
    <name type="common">Crabgrass-specific blast fungus</name>
    <name type="synonym">Magnaporthe grisea</name>
    <dbReference type="NCBI Taxonomy" id="148305"/>
    <lineage>
        <taxon>Eukaryota</taxon>
        <taxon>Fungi</taxon>
        <taxon>Dikarya</taxon>
        <taxon>Ascomycota</taxon>
        <taxon>Pezizomycotina</taxon>
        <taxon>Sordariomycetes</taxon>
        <taxon>Sordariomycetidae</taxon>
        <taxon>Magnaporthales</taxon>
        <taxon>Pyriculariaceae</taxon>
        <taxon>Pyricularia</taxon>
    </lineage>
</organism>
<reference evidence="2" key="2">
    <citation type="submission" date="2019-10" db="EMBL/GenBank/DDBJ databases">
        <authorList>
            <consortium name="NCBI Genome Project"/>
        </authorList>
    </citation>
    <scope>NUCLEOTIDE SEQUENCE</scope>
    <source>
        <strain evidence="2">NI907</strain>
    </source>
</reference>
<dbReference type="Proteomes" id="UP000515153">
    <property type="component" value="Chromosome VII"/>
</dbReference>
<name>A0A6P8AZS6_PYRGI</name>
<reference evidence="1 2" key="1">
    <citation type="journal article" date="2019" name="Mol. Biol. Evol.">
        <title>Blast fungal genomes show frequent chromosomal changes, gene gains and losses, and effector gene turnover.</title>
        <authorList>
            <person name="Gomez Luciano L.B."/>
            <person name="Jason Tsai I."/>
            <person name="Chuma I."/>
            <person name="Tosa Y."/>
            <person name="Chen Y.H."/>
            <person name="Li J.Y."/>
            <person name="Li M.Y."/>
            <person name="Jade Lu M.Y."/>
            <person name="Nakayashiki H."/>
            <person name="Li W.H."/>
        </authorList>
    </citation>
    <scope>NUCLEOTIDE SEQUENCE [LARGE SCALE GENOMIC DNA]</scope>
    <source>
        <strain evidence="1 2">NI907</strain>
    </source>
</reference>
<evidence type="ECO:0000313" key="1">
    <source>
        <dbReference type="Proteomes" id="UP000515153"/>
    </source>
</evidence>
<evidence type="ECO:0000313" key="2">
    <source>
        <dbReference type="RefSeq" id="XP_030980397.1"/>
    </source>
</evidence>
<keyword evidence="1" id="KW-1185">Reference proteome</keyword>
<dbReference type="RefSeq" id="XP_030980397.1">
    <property type="nucleotide sequence ID" value="XM_031130406.1"/>
</dbReference>
<reference evidence="2" key="3">
    <citation type="submission" date="2025-08" db="UniProtKB">
        <authorList>
            <consortium name="RefSeq"/>
        </authorList>
    </citation>
    <scope>IDENTIFICATION</scope>
    <source>
        <strain evidence="2">NI907</strain>
    </source>
</reference>
<dbReference type="GeneID" id="41965314"/>
<gene>
    <name evidence="2" type="ORF">PgNI_10435</name>
</gene>
<sequence>MAHLKLPQPFIGGLDGQQRAMKSSFKGYQRALKSETSEALMMTRYP</sequence>
<protein>
    <submittedName>
        <fullName evidence="2">Uncharacterized protein</fullName>
    </submittedName>
</protein>
<proteinExistence type="predicted"/>
<accession>A0A6P8AZS6</accession>
<dbReference type="AlphaFoldDB" id="A0A6P8AZS6"/>
<dbReference type="KEGG" id="pgri:PgNI_10435"/>
<feature type="non-terminal residue" evidence="2">
    <location>
        <position position="46"/>
    </location>
</feature>